<comment type="caution">
    <text evidence="1">The sequence shown here is derived from an EMBL/GenBank/DDBJ whole genome shotgun (WGS) entry which is preliminary data.</text>
</comment>
<dbReference type="Proteomes" id="UP000222310">
    <property type="component" value="Unassembled WGS sequence"/>
</dbReference>
<dbReference type="RefSeq" id="WP_099065960.1">
    <property type="nucleotide sequence ID" value="NZ_LAHD01000002.1"/>
</dbReference>
<gene>
    <name evidence="1" type="ORF">VF08_00835</name>
</gene>
<dbReference type="GeneID" id="57092147"/>
<accession>A0A9Q5ZH78</accession>
<evidence type="ECO:0000313" key="1">
    <source>
        <dbReference type="EMBL" id="PHK07187.1"/>
    </source>
</evidence>
<dbReference type="AlphaFoldDB" id="A0A9Q5ZH78"/>
<reference evidence="1 2" key="1">
    <citation type="submission" date="2015-02" db="EMBL/GenBank/DDBJ databases">
        <title>Nostoc linckia genome annotation.</title>
        <authorList>
            <person name="Zhou Z."/>
        </authorList>
    </citation>
    <scope>NUCLEOTIDE SEQUENCE [LARGE SCALE GENOMIC DNA]</scope>
    <source>
        <strain evidence="2">z8</strain>
    </source>
</reference>
<evidence type="ECO:0000313" key="2">
    <source>
        <dbReference type="Proteomes" id="UP000222310"/>
    </source>
</evidence>
<protein>
    <submittedName>
        <fullName evidence="1">Uncharacterized protein</fullName>
    </submittedName>
</protein>
<proteinExistence type="predicted"/>
<name>A0A9Q5ZH78_NOSLI</name>
<dbReference type="EMBL" id="LAHD01000002">
    <property type="protein sequence ID" value="PHK07187.1"/>
    <property type="molecule type" value="Genomic_DNA"/>
</dbReference>
<organism evidence="1 2">
    <name type="scientific">Nostoc linckia z8</name>
    <dbReference type="NCBI Taxonomy" id="1628746"/>
    <lineage>
        <taxon>Bacteria</taxon>
        <taxon>Bacillati</taxon>
        <taxon>Cyanobacteriota</taxon>
        <taxon>Cyanophyceae</taxon>
        <taxon>Nostocales</taxon>
        <taxon>Nostocaceae</taxon>
        <taxon>Nostoc</taxon>
    </lineage>
</organism>
<sequence length="200" mass="21601">MAPLTGYFIADKAAIKALTPSQRSNGYARETITGNDIEWYGFIAASTAAADDDSVLMPDDNPANGRWHKFANNRGGGIPGKIICTSQCTTAAGGSGKAYQFYSAQTALPLIVVPSFDINIQNVSDAIRVYRWSQEPNTNRTGQEANPIIQLPKAGGKFTVNITSTYRWISVYARNPSNNNYLDGTCFTITGNVISLLGYS</sequence>